<dbReference type="EMBL" id="CM047944">
    <property type="protein sequence ID" value="KAI9899823.1"/>
    <property type="molecule type" value="Genomic_DNA"/>
</dbReference>
<sequence length="347" mass="36709">MGSLTTNPKAPWAKTPCIRSPELSRVTGCNIYLKLDNLQPSGSFKSRGVGNFMTRAVENASSDTVHFYCASGGNAGLACGTSAIALGHPATIVLPTLAPPLMKKKLIELGVNVRVEGKVWAEADAFVREELLANDPHGVYVPPFDHPHVWDGAASIVTEIQDQLTVPIHGIVCSVGGGGMLNGIMQGVKSFPWANRGQKSSPVVVAVETKGADSLNASIIAGKHVTLPGITSIATSLGATRVSEKSWQWSQKSDNLQSTVVSDADAAMSCVRFANDARILVEVSCGATLAPAYRGDLRKIIGKGMSDEEWATQNIILQVCGGVGVTLETLMEYIDKYAEQSAIKAFS</sequence>
<evidence type="ECO:0000313" key="2">
    <source>
        <dbReference type="Proteomes" id="UP001163324"/>
    </source>
</evidence>
<protein>
    <submittedName>
        <fullName evidence="1">Uncharacterized protein</fullName>
    </submittedName>
</protein>
<reference evidence="1" key="1">
    <citation type="submission" date="2022-10" db="EMBL/GenBank/DDBJ databases">
        <title>Complete Genome of Trichothecium roseum strain YXFP-22015, a Plant Pathogen Isolated from Citrus.</title>
        <authorList>
            <person name="Wang Y."/>
            <person name="Zhu L."/>
        </authorList>
    </citation>
    <scope>NUCLEOTIDE SEQUENCE</scope>
    <source>
        <strain evidence="1">YXFP-22015</strain>
    </source>
</reference>
<organism evidence="1 2">
    <name type="scientific">Trichothecium roseum</name>
    <dbReference type="NCBI Taxonomy" id="47278"/>
    <lineage>
        <taxon>Eukaryota</taxon>
        <taxon>Fungi</taxon>
        <taxon>Dikarya</taxon>
        <taxon>Ascomycota</taxon>
        <taxon>Pezizomycotina</taxon>
        <taxon>Sordariomycetes</taxon>
        <taxon>Hypocreomycetidae</taxon>
        <taxon>Hypocreales</taxon>
        <taxon>Hypocreales incertae sedis</taxon>
        <taxon>Trichothecium</taxon>
    </lineage>
</organism>
<keyword evidence="2" id="KW-1185">Reference proteome</keyword>
<dbReference type="Proteomes" id="UP001163324">
    <property type="component" value="Chromosome 5"/>
</dbReference>
<name>A0ACC0V1Q5_9HYPO</name>
<accession>A0ACC0V1Q5</accession>
<comment type="caution">
    <text evidence="1">The sequence shown here is derived from an EMBL/GenBank/DDBJ whole genome shotgun (WGS) entry which is preliminary data.</text>
</comment>
<proteinExistence type="predicted"/>
<evidence type="ECO:0000313" key="1">
    <source>
        <dbReference type="EMBL" id="KAI9899823.1"/>
    </source>
</evidence>
<gene>
    <name evidence="1" type="ORF">N3K66_006284</name>
</gene>